<organism evidence="2 3">
    <name type="scientific">Calocera cornea HHB12733</name>
    <dbReference type="NCBI Taxonomy" id="1353952"/>
    <lineage>
        <taxon>Eukaryota</taxon>
        <taxon>Fungi</taxon>
        <taxon>Dikarya</taxon>
        <taxon>Basidiomycota</taxon>
        <taxon>Agaricomycotina</taxon>
        <taxon>Dacrymycetes</taxon>
        <taxon>Dacrymycetales</taxon>
        <taxon>Dacrymycetaceae</taxon>
        <taxon>Calocera</taxon>
    </lineage>
</organism>
<feature type="domain" description="Methyltransferase" evidence="1">
    <location>
        <begin position="52"/>
        <end position="143"/>
    </location>
</feature>
<gene>
    <name evidence="2" type="ORF">CALCODRAFT_449114</name>
</gene>
<feature type="non-terminal residue" evidence="2">
    <location>
        <position position="265"/>
    </location>
</feature>
<keyword evidence="2" id="KW-0489">Methyltransferase</keyword>
<dbReference type="SUPFAM" id="SSF53335">
    <property type="entry name" value="S-adenosyl-L-methionine-dependent methyltransferases"/>
    <property type="match status" value="1"/>
</dbReference>
<dbReference type="GO" id="GO:0032259">
    <property type="term" value="P:methylation"/>
    <property type="evidence" value="ECO:0007669"/>
    <property type="project" value="UniProtKB-KW"/>
</dbReference>
<dbReference type="GO" id="GO:0008168">
    <property type="term" value="F:methyltransferase activity"/>
    <property type="evidence" value="ECO:0007669"/>
    <property type="project" value="UniProtKB-KW"/>
</dbReference>
<keyword evidence="3" id="KW-1185">Reference proteome</keyword>
<dbReference type="InterPro" id="IPR029063">
    <property type="entry name" value="SAM-dependent_MTases_sf"/>
</dbReference>
<dbReference type="AlphaFoldDB" id="A0A165I664"/>
<evidence type="ECO:0000259" key="1">
    <source>
        <dbReference type="Pfam" id="PF13649"/>
    </source>
</evidence>
<dbReference type="PANTHER" id="PTHR43591">
    <property type="entry name" value="METHYLTRANSFERASE"/>
    <property type="match status" value="1"/>
</dbReference>
<dbReference type="Pfam" id="PF13649">
    <property type="entry name" value="Methyltransf_25"/>
    <property type="match status" value="1"/>
</dbReference>
<dbReference type="OrthoDB" id="184880at2759"/>
<protein>
    <submittedName>
        <fullName evidence="2">S-adenosyl-L-methionine-dependent methyltransferase</fullName>
    </submittedName>
</protein>
<dbReference type="EMBL" id="KV423933">
    <property type="protein sequence ID" value="KZT60181.1"/>
    <property type="molecule type" value="Genomic_DNA"/>
</dbReference>
<evidence type="ECO:0000313" key="3">
    <source>
        <dbReference type="Proteomes" id="UP000076842"/>
    </source>
</evidence>
<name>A0A165I664_9BASI</name>
<dbReference type="Proteomes" id="UP000076842">
    <property type="component" value="Unassembled WGS sequence"/>
</dbReference>
<proteinExistence type="predicted"/>
<dbReference type="InterPro" id="IPR041698">
    <property type="entry name" value="Methyltransf_25"/>
</dbReference>
<dbReference type="Gene3D" id="3.40.50.150">
    <property type="entry name" value="Vaccinia Virus protein VP39"/>
    <property type="match status" value="1"/>
</dbReference>
<evidence type="ECO:0000313" key="2">
    <source>
        <dbReference type="EMBL" id="KZT60181.1"/>
    </source>
</evidence>
<dbReference type="STRING" id="1353952.A0A165I664"/>
<dbReference type="InParanoid" id="A0A165I664"/>
<accession>A0A165I664</accession>
<reference evidence="2 3" key="1">
    <citation type="journal article" date="2016" name="Mol. Biol. Evol.">
        <title>Comparative Genomics of Early-Diverging Mushroom-Forming Fungi Provides Insights into the Origins of Lignocellulose Decay Capabilities.</title>
        <authorList>
            <person name="Nagy L.G."/>
            <person name="Riley R."/>
            <person name="Tritt A."/>
            <person name="Adam C."/>
            <person name="Daum C."/>
            <person name="Floudas D."/>
            <person name="Sun H."/>
            <person name="Yadav J.S."/>
            <person name="Pangilinan J."/>
            <person name="Larsson K.H."/>
            <person name="Matsuura K."/>
            <person name="Barry K."/>
            <person name="Labutti K."/>
            <person name="Kuo R."/>
            <person name="Ohm R.A."/>
            <person name="Bhattacharya S.S."/>
            <person name="Shirouzu T."/>
            <person name="Yoshinaga Y."/>
            <person name="Martin F.M."/>
            <person name="Grigoriev I.V."/>
            <person name="Hibbett D.S."/>
        </authorList>
    </citation>
    <scope>NUCLEOTIDE SEQUENCE [LARGE SCALE GENOMIC DNA]</scope>
    <source>
        <strain evidence="2 3">HHB12733</strain>
    </source>
</reference>
<keyword evidence="2" id="KW-0808">Transferase</keyword>
<sequence>MEMERYYTAETYLLPSDEVERARLQEQHEMLKTRHSGRLLPAGFKARDGDKILDAATGTGAWAVDVAKILPEGTTIIGTDICDRLFPAATPTMYFEVHSTLSLPSFWSSTFALAHQRLLIGAFSASAWQQTISELNRVIKPGGWVHLEELDVTRVASADLGPVPPLSAKFLNAFGGLCRERNVAPETVGRVSKLLMEVGFVDLKMTSIIVNTGGEEGKDVRGPWAGAWRGMEGPILQLGGGGMASTPAEYRAFMDSVEEEWEREP</sequence>